<evidence type="ECO:0000256" key="1">
    <source>
        <dbReference type="ARBA" id="ARBA00022561"/>
    </source>
</evidence>
<evidence type="ECO:0000256" key="2">
    <source>
        <dbReference type="ARBA" id="ARBA00023200"/>
    </source>
</evidence>
<keyword evidence="1" id="KW-0946">Virion</keyword>
<name>A0AB39AJC6_9CAUD</name>
<sequence length="334" mass="37896">MPRYGDFHVQDLTAAVNKMPPVWTLVSSLNLFDKEFGETEFVTVDVIQEKIGLIDDKRRGGPRNYTNSEDAIVKRLEIPFFPLDGGIRPSDLQNLRKYGTANDTVKLNEVRERVMRRVRMNHSATSEKAMVQAVKGLAYAPSGTTEQYNYYTVFGQTQKEVFFDLAGSGDPIEKAEEARLHITENAQDGGSSYEVTALCSKGFFAKLLKNSEFKEAYTYFESQPNPLRSRVGGNSVYREFVHGNVRYIEYAFKDADGNDFIETDIAYMMPVGMDGMFRQHFAPADTVDDANTTAQEIYMWEKRDRRKVEIESESSFLCVNYRPELVVKCSAAAS</sequence>
<dbReference type="Pfam" id="PF03864">
    <property type="entry name" value="Phage_cap_E"/>
    <property type="match status" value="1"/>
</dbReference>
<accession>A0AB39AJC6</accession>
<dbReference type="InterPro" id="IPR005564">
    <property type="entry name" value="Major_capsid_GpE"/>
</dbReference>
<proteinExistence type="predicted"/>
<evidence type="ECO:0000313" key="3">
    <source>
        <dbReference type="EMBL" id="XDG30828.1"/>
    </source>
</evidence>
<dbReference type="GO" id="GO:0019028">
    <property type="term" value="C:viral capsid"/>
    <property type="evidence" value="ECO:0007669"/>
    <property type="project" value="UniProtKB-KW"/>
</dbReference>
<reference evidence="3" key="1">
    <citation type="submission" date="2024-06" db="EMBL/GenBank/DDBJ databases">
        <authorList>
            <person name="Yang R."/>
        </authorList>
    </citation>
    <scope>NUCLEOTIDE SEQUENCE</scope>
</reference>
<keyword evidence="1" id="KW-0167">Capsid protein</keyword>
<dbReference type="EMBL" id="PP934186">
    <property type="protein sequence ID" value="XDG30828.1"/>
    <property type="molecule type" value="Genomic_DNA"/>
</dbReference>
<protein>
    <submittedName>
        <fullName evidence="3">Major head protein</fullName>
    </submittedName>
</protein>
<keyword evidence="2" id="KW-1035">Host cytoplasm</keyword>
<organism evidence="3">
    <name type="scientific">Vibrio phage P018-4</name>
    <dbReference type="NCBI Taxonomy" id="3229728"/>
    <lineage>
        <taxon>Viruses</taxon>
        <taxon>Duplodnaviria</taxon>
        <taxon>Heunggongvirae</taxon>
        <taxon>Uroviricota</taxon>
        <taxon>Caudoviricetes</taxon>
    </lineage>
</organism>